<accession>A0A0U3GCJ3</accession>
<dbReference type="STRING" id="446860.AS188_14950"/>
<name>A0A0U3GCJ3_9MICC</name>
<evidence type="ECO:0000313" key="3">
    <source>
        <dbReference type="Proteomes" id="UP000057181"/>
    </source>
</evidence>
<evidence type="ECO:0000259" key="1">
    <source>
        <dbReference type="Pfam" id="PF01370"/>
    </source>
</evidence>
<dbReference type="InterPro" id="IPR050177">
    <property type="entry name" value="Lipid_A_modif_metabolic_enz"/>
</dbReference>
<sequence>MGMRVLVLGGTTFIGRRVVERLHARGDRVLVVHRGGHEPRPWVPVGHLHTDRRDLARHTDRIREFAPTAVVDAYALTRADVTAVLDALPEVPTVVLSSHDVYEAYTGLRTGRCTAAVPLDEQAPLRAERCPYRGAGLPGIPEDYEKLDVEEAWAGRGAVVLRLPMVYGPHDAQHREDVVLRRIRAGRTRMPIGAGNLLWSRAHVDDVATGVLAALDTPAAAGATFNLAEPAVLPIRAWFEQIVEAAGASLELVRVPDAALPPELVLTGAPAQHLLSSVHRAQEVLGWAPGDPAERVAESVRWHLAHPPETGWTEQDTVLDDAALAAA</sequence>
<gene>
    <name evidence="2" type="ORF">AS188_14950</name>
</gene>
<dbReference type="PANTHER" id="PTHR43245">
    <property type="entry name" value="BIFUNCTIONAL POLYMYXIN RESISTANCE PROTEIN ARNA"/>
    <property type="match status" value="1"/>
</dbReference>
<feature type="domain" description="NAD-dependent epimerase/dehydratase" evidence="1">
    <location>
        <begin position="5"/>
        <end position="76"/>
    </location>
</feature>
<dbReference type="Proteomes" id="UP000057181">
    <property type="component" value="Chromosome"/>
</dbReference>
<dbReference type="InterPro" id="IPR036291">
    <property type="entry name" value="NAD(P)-bd_dom_sf"/>
</dbReference>
<dbReference type="AlphaFoldDB" id="A0A0U3GCJ3"/>
<proteinExistence type="predicted"/>
<evidence type="ECO:0000313" key="2">
    <source>
        <dbReference type="EMBL" id="ALU40827.1"/>
    </source>
</evidence>
<reference evidence="2 3" key="1">
    <citation type="submission" date="2015-11" db="EMBL/GenBank/DDBJ databases">
        <title>Complete Genome Sequence of Kocuria flava strain HO-9041.</title>
        <authorList>
            <person name="Zhou M."/>
            <person name="Dai J."/>
        </authorList>
    </citation>
    <scope>NUCLEOTIDE SEQUENCE [LARGE SCALE GENOMIC DNA]</scope>
    <source>
        <strain evidence="2 3">HO-9041</strain>
    </source>
</reference>
<dbReference type="Pfam" id="PF01370">
    <property type="entry name" value="Epimerase"/>
    <property type="match status" value="2"/>
</dbReference>
<dbReference type="InterPro" id="IPR001509">
    <property type="entry name" value="Epimerase_deHydtase"/>
</dbReference>
<dbReference type="PANTHER" id="PTHR43245:SF52">
    <property type="entry name" value="NAD-DEPENDENT EPIMERASE_DEHYDRATASE"/>
    <property type="match status" value="1"/>
</dbReference>
<protein>
    <recommendedName>
        <fullName evidence="1">NAD-dependent epimerase/dehydratase domain-containing protein</fullName>
    </recommendedName>
</protein>
<dbReference type="SUPFAM" id="SSF51735">
    <property type="entry name" value="NAD(P)-binding Rossmann-fold domains"/>
    <property type="match status" value="1"/>
</dbReference>
<dbReference type="Gene3D" id="3.40.50.720">
    <property type="entry name" value="NAD(P)-binding Rossmann-like Domain"/>
    <property type="match status" value="1"/>
</dbReference>
<dbReference type="KEGG" id="kfv:AS188_14950"/>
<organism evidence="2 3">
    <name type="scientific">Kocuria flava</name>
    <dbReference type="NCBI Taxonomy" id="446860"/>
    <lineage>
        <taxon>Bacteria</taxon>
        <taxon>Bacillati</taxon>
        <taxon>Actinomycetota</taxon>
        <taxon>Actinomycetes</taxon>
        <taxon>Micrococcales</taxon>
        <taxon>Micrococcaceae</taxon>
        <taxon>Kocuria</taxon>
    </lineage>
</organism>
<feature type="domain" description="NAD-dependent epimerase/dehydratase" evidence="1">
    <location>
        <begin position="155"/>
        <end position="228"/>
    </location>
</feature>
<dbReference type="EMBL" id="CP013254">
    <property type="protein sequence ID" value="ALU40827.1"/>
    <property type="molecule type" value="Genomic_DNA"/>
</dbReference>